<name>A0AAJ8BRW3_ASPNG</name>
<proteinExistence type="predicted"/>
<dbReference type="VEuPathDB" id="FungiDB:An09g05960"/>
<evidence type="ECO:0000313" key="1">
    <source>
        <dbReference type="RefSeq" id="XP_059601451.1"/>
    </source>
</evidence>
<sequence>MGLSHTLSLLPRNFTLHQLAIHLHVYLNASHFDHPKACSLSSQTLSLAAVIPVVLLSLSRPFRGSLLPCRYPVHAQDPESNARQGTMDYWCAPRLGPSMPYGSFGNLTMSHTSRHSSNQRVIPLGPMVYHPVAFVTGSGSRFTLSSIAQSY</sequence>
<protein>
    <submittedName>
        <fullName evidence="1">Uncharacterized protein</fullName>
    </submittedName>
</protein>
<dbReference type="GeneID" id="84592077"/>
<reference evidence="1" key="2">
    <citation type="submission" date="2025-08" db="UniProtKB">
        <authorList>
            <consortium name="RefSeq"/>
        </authorList>
    </citation>
    <scope>IDENTIFICATION</scope>
</reference>
<dbReference type="RefSeq" id="XP_059601451.1">
    <property type="nucleotide sequence ID" value="XM_059749866.1"/>
</dbReference>
<organism evidence="1">
    <name type="scientific">Aspergillus niger</name>
    <dbReference type="NCBI Taxonomy" id="5061"/>
    <lineage>
        <taxon>Eukaryota</taxon>
        <taxon>Fungi</taxon>
        <taxon>Dikarya</taxon>
        <taxon>Ascomycota</taxon>
        <taxon>Pezizomycotina</taxon>
        <taxon>Eurotiomycetes</taxon>
        <taxon>Eurotiomycetidae</taxon>
        <taxon>Eurotiales</taxon>
        <taxon>Aspergillaceae</taxon>
        <taxon>Aspergillus</taxon>
        <taxon>Aspergillus subgen. Circumdati</taxon>
    </lineage>
</organism>
<accession>A0AAJ8BRW3</accession>
<reference evidence="1" key="1">
    <citation type="submission" date="2025-02" db="EMBL/GenBank/DDBJ databases">
        <authorList>
            <consortium name="NCBI Genome Project"/>
        </authorList>
    </citation>
    <scope>NUCLEOTIDE SEQUENCE</scope>
</reference>
<gene>
    <name evidence="1" type="ORF">An09g05960</name>
</gene>
<dbReference type="AlphaFoldDB" id="A0AAJ8BRW3"/>
<dbReference type="KEGG" id="ang:An09g05960"/>